<dbReference type="Gene3D" id="3.40.50.10960">
    <property type="match status" value="1"/>
</dbReference>
<dbReference type="Proteomes" id="UP000051162">
    <property type="component" value="Unassembled WGS sequence"/>
</dbReference>
<proteinExistence type="inferred from homology"/>
<keyword evidence="3 8" id="KW-0132">Cell division</keyword>
<dbReference type="PROSITE" id="PS51779">
    <property type="entry name" value="POTRA"/>
    <property type="match status" value="1"/>
</dbReference>
<dbReference type="AlphaFoldDB" id="A0A0R1K5G7"/>
<dbReference type="Pfam" id="PF03799">
    <property type="entry name" value="FtsQ_DivIB_C"/>
    <property type="match status" value="1"/>
</dbReference>
<evidence type="ECO:0000256" key="4">
    <source>
        <dbReference type="ARBA" id="ARBA00022692"/>
    </source>
</evidence>
<dbReference type="GO" id="GO:0043093">
    <property type="term" value="P:FtsZ-dependent cytokinesis"/>
    <property type="evidence" value="ECO:0007669"/>
    <property type="project" value="UniProtKB-UniRule"/>
</dbReference>
<protein>
    <recommendedName>
        <fullName evidence="8">Cell division protein DivIB</fullName>
    </recommendedName>
</protein>
<dbReference type="InterPro" id="IPR013685">
    <property type="entry name" value="POTRA_FtsQ_type"/>
</dbReference>
<evidence type="ECO:0000256" key="1">
    <source>
        <dbReference type="ARBA" id="ARBA00004370"/>
    </source>
</evidence>
<keyword evidence="4 8" id="KW-0812">Transmembrane</keyword>
<dbReference type="InterPro" id="IPR050487">
    <property type="entry name" value="FtsQ_DivIB"/>
</dbReference>
<feature type="domain" description="POTRA" evidence="9">
    <location>
        <begin position="86"/>
        <end position="157"/>
    </location>
</feature>
<dbReference type="STRING" id="1423773.FD30_GL002171"/>
<evidence type="ECO:0000256" key="3">
    <source>
        <dbReference type="ARBA" id="ARBA00022618"/>
    </source>
</evidence>
<sequence length="285" mass="32752">MKFRLNRKQSQTPRELTPWEAYQSRAAQRRKQAKTPKWFRHAKRIGDKLPRLRHQRNRQLARRLTAVLSGFMVVILVMVYLVSPLSHVASVRVTGRQALSTRQVTTAVQIQRGDSIFNVLGHQRRLARQALKRNNRLKNVKISFQQPNRVRVRVVEYVTAGYVMRQGRYYEVLENGIVSHQSDAQPESGTPVYGSFKSAKTLHRVILQYAQLPAAIKRNISEIHDAPTKADPDRIHLFMNDGNEVYARIDTFATKMAYYPSIASKMKQKGVVNLEVGAYSAPFKK</sequence>
<evidence type="ECO:0000256" key="7">
    <source>
        <dbReference type="ARBA" id="ARBA00023306"/>
    </source>
</evidence>
<keyword evidence="7 8" id="KW-0131">Cell cycle</keyword>
<evidence type="ECO:0000313" key="10">
    <source>
        <dbReference type="EMBL" id="KRK74519.1"/>
    </source>
</evidence>
<keyword evidence="2 8" id="KW-1003">Cell membrane</keyword>
<evidence type="ECO:0000259" key="9">
    <source>
        <dbReference type="PROSITE" id="PS51779"/>
    </source>
</evidence>
<dbReference type="GO" id="GO:0032153">
    <property type="term" value="C:cell division site"/>
    <property type="evidence" value="ECO:0007669"/>
    <property type="project" value="UniProtKB-UniRule"/>
</dbReference>
<dbReference type="EMBL" id="AZDT01000045">
    <property type="protein sequence ID" value="KRK74519.1"/>
    <property type="molecule type" value="Genomic_DNA"/>
</dbReference>
<dbReference type="InterPro" id="IPR026580">
    <property type="entry name" value="DivIB"/>
</dbReference>
<gene>
    <name evidence="8" type="primary">divIB</name>
    <name evidence="10" type="ORF">FD30_GL002171</name>
</gene>
<evidence type="ECO:0000256" key="8">
    <source>
        <dbReference type="HAMAP-Rule" id="MF_00912"/>
    </source>
</evidence>
<dbReference type="Pfam" id="PF08478">
    <property type="entry name" value="POTRA_1"/>
    <property type="match status" value="1"/>
</dbReference>
<dbReference type="PANTHER" id="PTHR37820:SF1">
    <property type="entry name" value="CELL DIVISION PROTEIN FTSQ"/>
    <property type="match status" value="1"/>
</dbReference>
<comment type="subcellular location">
    <subcellularLocation>
        <location evidence="8">Cell membrane</location>
        <topology evidence="8">Single-pass type II membrane protein</topology>
    </subcellularLocation>
    <subcellularLocation>
        <location evidence="1">Membrane</location>
    </subcellularLocation>
    <text evidence="8">Localizes to the division septum.</text>
</comment>
<evidence type="ECO:0000256" key="2">
    <source>
        <dbReference type="ARBA" id="ARBA00022475"/>
    </source>
</evidence>
<dbReference type="InterPro" id="IPR034746">
    <property type="entry name" value="POTRA"/>
</dbReference>
<dbReference type="PATRIC" id="fig|1423773.3.peg.2228"/>
<dbReference type="OrthoDB" id="1819027at2"/>
<dbReference type="GeneID" id="84782930"/>
<dbReference type="PANTHER" id="PTHR37820">
    <property type="entry name" value="CELL DIVISION PROTEIN DIVIB"/>
    <property type="match status" value="1"/>
</dbReference>
<accession>A0A0R1K5G7</accession>
<organism evidence="10 11">
    <name type="scientific">Levilactobacillus namurensis DSM 19117</name>
    <dbReference type="NCBI Taxonomy" id="1423773"/>
    <lineage>
        <taxon>Bacteria</taxon>
        <taxon>Bacillati</taxon>
        <taxon>Bacillota</taxon>
        <taxon>Bacilli</taxon>
        <taxon>Lactobacillales</taxon>
        <taxon>Lactobacillaceae</taxon>
        <taxon>Levilactobacillus</taxon>
    </lineage>
</organism>
<comment type="caution">
    <text evidence="10">The sequence shown here is derived from an EMBL/GenBank/DDBJ whole genome shotgun (WGS) entry which is preliminary data.</text>
</comment>
<keyword evidence="6 8" id="KW-0472">Membrane</keyword>
<feature type="transmembrane region" description="Helical" evidence="8">
    <location>
        <begin position="60"/>
        <end position="82"/>
    </location>
</feature>
<dbReference type="InterPro" id="IPR005548">
    <property type="entry name" value="Cell_div_FtsQ/DivIB_C"/>
</dbReference>
<evidence type="ECO:0000313" key="11">
    <source>
        <dbReference type="Proteomes" id="UP000051162"/>
    </source>
</evidence>
<dbReference type="GO" id="GO:0005886">
    <property type="term" value="C:plasma membrane"/>
    <property type="evidence" value="ECO:0007669"/>
    <property type="project" value="UniProtKB-SubCell"/>
</dbReference>
<reference evidence="10 11" key="1">
    <citation type="journal article" date="2015" name="Genome Announc.">
        <title>Expanding the biotechnology potential of lactobacilli through comparative genomics of 213 strains and associated genera.</title>
        <authorList>
            <person name="Sun Z."/>
            <person name="Harris H.M."/>
            <person name="McCann A."/>
            <person name="Guo C."/>
            <person name="Argimon S."/>
            <person name="Zhang W."/>
            <person name="Yang X."/>
            <person name="Jeffery I.B."/>
            <person name="Cooney J.C."/>
            <person name="Kagawa T.F."/>
            <person name="Liu W."/>
            <person name="Song Y."/>
            <person name="Salvetti E."/>
            <person name="Wrobel A."/>
            <person name="Rasinkangas P."/>
            <person name="Parkhill J."/>
            <person name="Rea M.C."/>
            <person name="O'Sullivan O."/>
            <person name="Ritari J."/>
            <person name="Douillard F.P."/>
            <person name="Paul Ross R."/>
            <person name="Yang R."/>
            <person name="Briner A.E."/>
            <person name="Felis G.E."/>
            <person name="de Vos W.M."/>
            <person name="Barrangou R."/>
            <person name="Klaenhammer T.R."/>
            <person name="Caufield P.W."/>
            <person name="Cui Y."/>
            <person name="Zhang H."/>
            <person name="O'Toole P.W."/>
        </authorList>
    </citation>
    <scope>NUCLEOTIDE SEQUENCE [LARGE SCALE GENOMIC DNA]</scope>
    <source>
        <strain evidence="10 11">DSM 19117</strain>
    </source>
</reference>
<comment type="function">
    <text evidence="8">Cell division protein that may be involved in stabilizing or promoting the assembly of the division complex.</text>
</comment>
<keyword evidence="11" id="KW-1185">Reference proteome</keyword>
<dbReference type="RefSeq" id="WP_056944460.1">
    <property type="nucleotide sequence ID" value="NZ_AZDT01000045.1"/>
</dbReference>
<keyword evidence="5 8" id="KW-1133">Transmembrane helix</keyword>
<name>A0A0R1K5G7_9LACO</name>
<dbReference type="HAMAP" id="MF_00912">
    <property type="entry name" value="DivIB"/>
    <property type="match status" value="1"/>
</dbReference>
<evidence type="ECO:0000256" key="5">
    <source>
        <dbReference type="ARBA" id="ARBA00022989"/>
    </source>
</evidence>
<comment type="similarity">
    <text evidence="8">Belongs to the FtsQ/DivIB family. DivIB subfamily.</text>
</comment>
<evidence type="ECO:0000256" key="6">
    <source>
        <dbReference type="ARBA" id="ARBA00023136"/>
    </source>
</evidence>